<name>A0A401H575_9APHY</name>
<dbReference type="InParanoid" id="A0A401H575"/>
<comment type="caution">
    <text evidence="2">The sequence shown here is derived from an EMBL/GenBank/DDBJ whole genome shotgun (WGS) entry which is preliminary data.</text>
</comment>
<reference evidence="2 3" key="1">
    <citation type="journal article" date="2018" name="Sci. Rep.">
        <title>Genome sequence of the cauliflower mushroom Sparassis crispa (Hanabiratake) and its association with beneficial usage.</title>
        <authorList>
            <person name="Kiyama R."/>
            <person name="Furutani Y."/>
            <person name="Kawaguchi K."/>
            <person name="Nakanishi T."/>
        </authorList>
    </citation>
    <scope>NUCLEOTIDE SEQUENCE [LARGE SCALE GENOMIC DNA]</scope>
</reference>
<accession>A0A401H575</accession>
<dbReference type="OrthoDB" id="4230923at2759"/>
<proteinExistence type="predicted"/>
<organism evidence="2 3">
    <name type="scientific">Sparassis crispa</name>
    <dbReference type="NCBI Taxonomy" id="139825"/>
    <lineage>
        <taxon>Eukaryota</taxon>
        <taxon>Fungi</taxon>
        <taxon>Dikarya</taxon>
        <taxon>Basidiomycota</taxon>
        <taxon>Agaricomycotina</taxon>
        <taxon>Agaricomycetes</taxon>
        <taxon>Polyporales</taxon>
        <taxon>Sparassidaceae</taxon>
        <taxon>Sparassis</taxon>
    </lineage>
</organism>
<dbReference type="RefSeq" id="XP_027620464.1">
    <property type="nucleotide sequence ID" value="XM_027764663.1"/>
</dbReference>
<evidence type="ECO:0000256" key="1">
    <source>
        <dbReference type="SAM" id="MobiDB-lite"/>
    </source>
</evidence>
<evidence type="ECO:0000313" key="2">
    <source>
        <dbReference type="EMBL" id="GBE89551.1"/>
    </source>
</evidence>
<feature type="compositionally biased region" description="Low complexity" evidence="1">
    <location>
        <begin position="537"/>
        <end position="549"/>
    </location>
</feature>
<dbReference type="EMBL" id="BFAD01000016">
    <property type="protein sequence ID" value="GBE89551.1"/>
    <property type="molecule type" value="Genomic_DNA"/>
</dbReference>
<evidence type="ECO:0000313" key="3">
    <source>
        <dbReference type="Proteomes" id="UP000287166"/>
    </source>
</evidence>
<dbReference type="GeneID" id="38786468"/>
<dbReference type="STRING" id="139825.A0A401H575"/>
<sequence length="555" mass="61469">MRTLTRALARLAKSRSSDTKLMQSLVALAWYSELVVQEHSTLKAMTNVCSRLEQYEVKIEKIAKTATEACEQAKQSTDNLSSLAQRLGEDAGDIKDTHQSLRTISDNLHGMAADAGRTMREAAESFVETHKLEAVPQVGSYIQPAPLTYAAAASQALPPAHTQTLAREKTRTCQVIIDGATCKHADGTGLNEDELLAKANTAFDLMGVARADAPSDFKFKSVHYMRNGGITYTLDSPESAKWLRRSDVMKSFLEHFGDQASRVKIHLHSVLAEFVPVACNPSNSNYLRVVEGFNNLDPNSIEEARWIKPPERRAKGQKVAHLILRFNSPTAANRSICDGLIIASKQVSVRKLIREPRRCLKCQKIGVPHLASDCKQIHDTCGNCSSISHRTSVCEADPTDFRCSNCISAGRANADHAAWDRDCPIFLEHCRRMEDRQPEAKYRFFPTDDPFSWETIGQPTLPAAPAAPPHFHPHALAPPPNAPSSQSWANEVDELYPQPNVFPRPSQARRAREAKHSSVASQTRQPLDQARIHRSNSRSSSRLSYARASPIGFHA</sequence>
<dbReference type="Proteomes" id="UP000287166">
    <property type="component" value="Unassembled WGS sequence"/>
</dbReference>
<gene>
    <name evidence="2" type="ORF">SCP_1602130</name>
</gene>
<feature type="compositionally biased region" description="Pro residues" evidence="1">
    <location>
        <begin position="465"/>
        <end position="482"/>
    </location>
</feature>
<protein>
    <submittedName>
        <fullName evidence="2">Uncharacterized protein</fullName>
    </submittedName>
</protein>
<dbReference type="AlphaFoldDB" id="A0A401H575"/>
<feature type="region of interest" description="Disordered" evidence="1">
    <location>
        <begin position="455"/>
        <end position="555"/>
    </location>
</feature>
<keyword evidence="3" id="KW-1185">Reference proteome</keyword>